<evidence type="ECO:0000313" key="1">
    <source>
        <dbReference type="EMBL" id="KNZ58415.1"/>
    </source>
</evidence>
<accession>A0A0L6VE85</accession>
<organism evidence="1 2">
    <name type="scientific">Puccinia sorghi</name>
    <dbReference type="NCBI Taxonomy" id="27349"/>
    <lineage>
        <taxon>Eukaryota</taxon>
        <taxon>Fungi</taxon>
        <taxon>Dikarya</taxon>
        <taxon>Basidiomycota</taxon>
        <taxon>Pucciniomycotina</taxon>
        <taxon>Pucciniomycetes</taxon>
        <taxon>Pucciniales</taxon>
        <taxon>Pucciniaceae</taxon>
        <taxon>Puccinia</taxon>
    </lineage>
</organism>
<dbReference type="EMBL" id="LAVV01006764">
    <property type="protein sequence ID" value="KNZ58415.1"/>
    <property type="molecule type" value="Genomic_DNA"/>
</dbReference>
<dbReference type="VEuPathDB" id="FungiDB:VP01_1934g2"/>
<reference evidence="1 2" key="1">
    <citation type="submission" date="2015-08" db="EMBL/GenBank/DDBJ databases">
        <title>Next Generation Sequencing and Analysis of the Genome of Puccinia sorghi L Schw, the Causal Agent of Maize Common Rust.</title>
        <authorList>
            <person name="Rochi L."/>
            <person name="Burguener G."/>
            <person name="Darino M."/>
            <person name="Turjanski A."/>
            <person name="Kreff E."/>
            <person name="Dieguez M.J."/>
            <person name="Sacco F."/>
        </authorList>
    </citation>
    <scope>NUCLEOTIDE SEQUENCE [LARGE SCALE GENOMIC DNA]</scope>
    <source>
        <strain evidence="1 2">RO10H11247</strain>
    </source>
</reference>
<name>A0A0L6VE85_9BASI</name>
<evidence type="ECO:0000313" key="2">
    <source>
        <dbReference type="Proteomes" id="UP000037035"/>
    </source>
</evidence>
<proteinExistence type="predicted"/>
<protein>
    <submittedName>
        <fullName evidence="1">Uncharacterized protein</fullName>
    </submittedName>
</protein>
<comment type="caution">
    <text evidence="1">The sequence shown here is derived from an EMBL/GenBank/DDBJ whole genome shotgun (WGS) entry which is preliminary data.</text>
</comment>
<keyword evidence="2" id="KW-1185">Reference proteome</keyword>
<dbReference type="Proteomes" id="UP000037035">
    <property type="component" value="Unassembled WGS sequence"/>
</dbReference>
<sequence length="155" mass="17869">MSPDINLGQKEMAHKLGSSPEILVLGVEWYSHVYERLQLHVNPSHYFEPGNYTDIPAYKAWESNIPINNEFNFCLARLRVCNKHTIRNPQTTMGLAEGNPFASILPKKIYAGCMHIVSMDDGEDEQDFWGTIPGTWFQVPYYIFVQEHFRKCSPC</sequence>
<gene>
    <name evidence="1" type="ORF">VP01_1934g2</name>
</gene>
<dbReference type="AlphaFoldDB" id="A0A0L6VE85"/>